<evidence type="ECO:0000313" key="2">
    <source>
        <dbReference type="Proteomes" id="UP000051679"/>
    </source>
</evidence>
<sequence length="63" mass="7600">MKKVNSNPVQLTLHTATTKQTWTWFMVMDGAKYFHGVWGKPIAPTLKRWRRLRRLLMQEERND</sequence>
<name>A0A0R1ZKD6_9LACO</name>
<protein>
    <submittedName>
        <fullName evidence="1">Uncharacterized protein</fullName>
    </submittedName>
</protein>
<dbReference type="Proteomes" id="UP000051679">
    <property type="component" value="Unassembled WGS sequence"/>
</dbReference>
<accession>A0A0R1ZKD6</accession>
<organism evidence="1 2">
    <name type="scientific">Lacticaseibacillus sharpeae JCM 1186 = DSM 20505</name>
    <dbReference type="NCBI Taxonomy" id="1291052"/>
    <lineage>
        <taxon>Bacteria</taxon>
        <taxon>Bacillati</taxon>
        <taxon>Bacillota</taxon>
        <taxon>Bacilli</taxon>
        <taxon>Lactobacillales</taxon>
        <taxon>Lactobacillaceae</taxon>
        <taxon>Lacticaseibacillus</taxon>
    </lineage>
</organism>
<reference evidence="1 2" key="1">
    <citation type="journal article" date="2015" name="Genome Announc.">
        <title>Expanding the biotechnology potential of lactobacilli through comparative genomics of 213 strains and associated genera.</title>
        <authorList>
            <person name="Sun Z."/>
            <person name="Harris H.M."/>
            <person name="McCann A."/>
            <person name="Guo C."/>
            <person name="Argimon S."/>
            <person name="Zhang W."/>
            <person name="Yang X."/>
            <person name="Jeffery I.B."/>
            <person name="Cooney J.C."/>
            <person name="Kagawa T.F."/>
            <person name="Liu W."/>
            <person name="Song Y."/>
            <person name="Salvetti E."/>
            <person name="Wrobel A."/>
            <person name="Rasinkangas P."/>
            <person name="Parkhill J."/>
            <person name="Rea M.C."/>
            <person name="O'Sullivan O."/>
            <person name="Ritari J."/>
            <person name="Douillard F.P."/>
            <person name="Paul Ross R."/>
            <person name="Yang R."/>
            <person name="Briner A.E."/>
            <person name="Felis G.E."/>
            <person name="de Vos W.M."/>
            <person name="Barrangou R."/>
            <person name="Klaenhammer T.R."/>
            <person name="Caufield P.W."/>
            <person name="Cui Y."/>
            <person name="Zhang H."/>
            <person name="O'Toole P.W."/>
        </authorList>
    </citation>
    <scope>NUCLEOTIDE SEQUENCE [LARGE SCALE GENOMIC DNA]</scope>
    <source>
        <strain evidence="1 2">DSM 20505</strain>
    </source>
</reference>
<keyword evidence="2" id="KW-1185">Reference proteome</keyword>
<dbReference type="STRING" id="1291052.FC18_GL002219"/>
<gene>
    <name evidence="1" type="ORF">FC18_GL002219</name>
</gene>
<dbReference type="RefSeq" id="WP_054677339.1">
    <property type="nucleotide sequence ID" value="NZ_AYYO01000044.1"/>
</dbReference>
<evidence type="ECO:0000313" key="1">
    <source>
        <dbReference type="EMBL" id="KRM54802.1"/>
    </source>
</evidence>
<dbReference type="PATRIC" id="fig|1291052.5.peg.2285"/>
<dbReference type="EMBL" id="AYYO01000044">
    <property type="protein sequence ID" value="KRM54802.1"/>
    <property type="molecule type" value="Genomic_DNA"/>
</dbReference>
<comment type="caution">
    <text evidence="1">The sequence shown here is derived from an EMBL/GenBank/DDBJ whole genome shotgun (WGS) entry which is preliminary data.</text>
</comment>
<proteinExistence type="predicted"/>
<dbReference type="AlphaFoldDB" id="A0A0R1ZKD6"/>